<protein>
    <recommendedName>
        <fullName evidence="4">DoxX family protein</fullName>
    </recommendedName>
</protein>
<evidence type="ECO:0000313" key="3">
    <source>
        <dbReference type="Proteomes" id="UP000184233"/>
    </source>
</evidence>
<gene>
    <name evidence="2" type="ORF">BGO89_00870</name>
</gene>
<dbReference type="EMBL" id="MKVH01000002">
    <property type="protein sequence ID" value="OJX61174.1"/>
    <property type="molecule type" value="Genomic_DNA"/>
</dbReference>
<keyword evidence="1" id="KW-0472">Membrane</keyword>
<feature type="transmembrane region" description="Helical" evidence="1">
    <location>
        <begin position="106"/>
        <end position="123"/>
    </location>
</feature>
<dbReference type="Proteomes" id="UP000184233">
    <property type="component" value="Unassembled WGS sequence"/>
</dbReference>
<feature type="transmembrane region" description="Helical" evidence="1">
    <location>
        <begin position="81"/>
        <end position="100"/>
    </location>
</feature>
<dbReference type="AlphaFoldDB" id="A0A1M3L6N4"/>
<keyword evidence="1" id="KW-0812">Transmembrane</keyword>
<feature type="transmembrane region" description="Helical" evidence="1">
    <location>
        <begin position="45"/>
        <end position="74"/>
    </location>
</feature>
<reference evidence="2 3" key="1">
    <citation type="submission" date="2016-09" db="EMBL/GenBank/DDBJ databases">
        <title>Genome-resolved meta-omics ties microbial dynamics to process performance in biotechnology for thiocyanate degradation.</title>
        <authorList>
            <person name="Kantor R.S."/>
            <person name="Huddy R.J."/>
            <person name="Iyer R."/>
            <person name="Thomas B.C."/>
            <person name="Brown C.T."/>
            <person name="Anantharaman K."/>
            <person name="Tringe S."/>
            <person name="Hettich R.L."/>
            <person name="Harrison S.T."/>
            <person name="Banfield J.F."/>
        </authorList>
    </citation>
    <scope>NUCLEOTIDE SEQUENCE [LARGE SCALE GENOMIC DNA]</scope>
    <source>
        <strain evidence="2">59-99</strain>
    </source>
</reference>
<accession>A0A1M3L6N4</accession>
<sequence length="135" mass="15228">MNTTQKYLGLALGLLLGAFFIYKGLDKHWLSPCKVYGPESTLPVYYQQVITALCASGFLKIIGALEILSGLLLLLPRTRMVGAFMLLPVIVTIFLLHLFLDNRPHELVETGIPLVMTMIVIGLHHRQWRKALRNE</sequence>
<name>A0A1M3L6N4_9BACT</name>
<organism evidence="2 3">
    <name type="scientific">Candidatus Kapaibacterium thiocyanatum</name>
    <dbReference type="NCBI Taxonomy" id="1895771"/>
    <lineage>
        <taxon>Bacteria</taxon>
        <taxon>Pseudomonadati</taxon>
        <taxon>Candidatus Kapaibacteriota</taxon>
        <taxon>Candidatus Kapaibacteriia</taxon>
        <taxon>Candidatus Kapaibacteriales</taxon>
        <taxon>Candidatus Kapaibacteriaceae</taxon>
        <taxon>Candidatus Kapaibacterium</taxon>
    </lineage>
</organism>
<proteinExistence type="predicted"/>
<feature type="transmembrane region" description="Helical" evidence="1">
    <location>
        <begin position="7"/>
        <end position="25"/>
    </location>
</feature>
<evidence type="ECO:0008006" key="4">
    <source>
        <dbReference type="Google" id="ProtNLM"/>
    </source>
</evidence>
<evidence type="ECO:0000256" key="1">
    <source>
        <dbReference type="SAM" id="Phobius"/>
    </source>
</evidence>
<comment type="caution">
    <text evidence="2">The sequence shown here is derived from an EMBL/GenBank/DDBJ whole genome shotgun (WGS) entry which is preliminary data.</text>
</comment>
<keyword evidence="1" id="KW-1133">Transmembrane helix</keyword>
<evidence type="ECO:0000313" key="2">
    <source>
        <dbReference type="EMBL" id="OJX61174.1"/>
    </source>
</evidence>